<feature type="compositionally biased region" description="Acidic residues" evidence="1">
    <location>
        <begin position="74"/>
        <end position="84"/>
    </location>
</feature>
<evidence type="ECO:0000313" key="3">
    <source>
        <dbReference type="EMBL" id="KAJ8961823.1"/>
    </source>
</evidence>
<feature type="region of interest" description="Disordered" evidence="1">
    <location>
        <begin position="18"/>
        <end position="93"/>
    </location>
</feature>
<proteinExistence type="predicted"/>
<feature type="signal peptide" evidence="2">
    <location>
        <begin position="1"/>
        <end position="15"/>
    </location>
</feature>
<protein>
    <submittedName>
        <fullName evidence="3">Uncharacterized protein</fullName>
    </submittedName>
</protein>
<dbReference type="Proteomes" id="UP001162162">
    <property type="component" value="Unassembled WGS sequence"/>
</dbReference>
<name>A0AAV8ZD03_9CUCU</name>
<comment type="caution">
    <text evidence="3">The sequence shown here is derived from an EMBL/GenBank/DDBJ whole genome shotgun (WGS) entry which is preliminary data.</text>
</comment>
<dbReference type="AlphaFoldDB" id="A0AAV8ZD03"/>
<sequence>MYRFSTLLLITVATAANSGPYESSGWRPSGPQFLIPLPQTAYGPPFQEYGPPQEPTTTESTTAEPESSTTEESTTTEEVTEPEDFNSVGIAEN</sequence>
<evidence type="ECO:0000313" key="4">
    <source>
        <dbReference type="Proteomes" id="UP001162162"/>
    </source>
</evidence>
<keyword evidence="4" id="KW-1185">Reference proteome</keyword>
<feature type="compositionally biased region" description="Low complexity" evidence="1">
    <location>
        <begin position="55"/>
        <end position="73"/>
    </location>
</feature>
<gene>
    <name evidence="3" type="ORF">NQ318_021438</name>
</gene>
<organism evidence="3 4">
    <name type="scientific">Aromia moschata</name>
    <dbReference type="NCBI Taxonomy" id="1265417"/>
    <lineage>
        <taxon>Eukaryota</taxon>
        <taxon>Metazoa</taxon>
        <taxon>Ecdysozoa</taxon>
        <taxon>Arthropoda</taxon>
        <taxon>Hexapoda</taxon>
        <taxon>Insecta</taxon>
        <taxon>Pterygota</taxon>
        <taxon>Neoptera</taxon>
        <taxon>Endopterygota</taxon>
        <taxon>Coleoptera</taxon>
        <taxon>Polyphaga</taxon>
        <taxon>Cucujiformia</taxon>
        <taxon>Chrysomeloidea</taxon>
        <taxon>Cerambycidae</taxon>
        <taxon>Cerambycinae</taxon>
        <taxon>Callichromatini</taxon>
        <taxon>Aromia</taxon>
    </lineage>
</organism>
<evidence type="ECO:0000256" key="2">
    <source>
        <dbReference type="SAM" id="SignalP"/>
    </source>
</evidence>
<reference evidence="3" key="1">
    <citation type="journal article" date="2023" name="Insect Mol. Biol.">
        <title>Genome sequencing provides insights into the evolution of gene families encoding plant cell wall-degrading enzymes in longhorned beetles.</title>
        <authorList>
            <person name="Shin N.R."/>
            <person name="Okamura Y."/>
            <person name="Kirsch R."/>
            <person name="Pauchet Y."/>
        </authorList>
    </citation>
    <scope>NUCLEOTIDE SEQUENCE</scope>
    <source>
        <strain evidence="3">AMC_N1</strain>
    </source>
</reference>
<evidence type="ECO:0000256" key="1">
    <source>
        <dbReference type="SAM" id="MobiDB-lite"/>
    </source>
</evidence>
<feature type="chain" id="PRO_5043922578" evidence="2">
    <location>
        <begin position="16"/>
        <end position="93"/>
    </location>
</feature>
<accession>A0AAV8ZD03</accession>
<dbReference type="EMBL" id="JAPWTK010000004">
    <property type="protein sequence ID" value="KAJ8961823.1"/>
    <property type="molecule type" value="Genomic_DNA"/>
</dbReference>
<keyword evidence="2" id="KW-0732">Signal</keyword>